<evidence type="ECO:0000313" key="2">
    <source>
        <dbReference type="Proteomes" id="UP001054252"/>
    </source>
</evidence>
<evidence type="ECO:0000313" key="1">
    <source>
        <dbReference type="EMBL" id="GKV52457.1"/>
    </source>
</evidence>
<keyword evidence="2" id="KW-1185">Reference proteome</keyword>
<dbReference type="EMBL" id="BPVZ01000709">
    <property type="protein sequence ID" value="GKV52457.1"/>
    <property type="molecule type" value="Genomic_DNA"/>
</dbReference>
<comment type="caution">
    <text evidence="1">The sequence shown here is derived from an EMBL/GenBank/DDBJ whole genome shotgun (WGS) entry which is preliminary data.</text>
</comment>
<dbReference type="AlphaFoldDB" id="A0AAV5MSD2"/>
<evidence type="ECO:0008006" key="3">
    <source>
        <dbReference type="Google" id="ProtNLM"/>
    </source>
</evidence>
<dbReference type="Gene3D" id="3.40.50.10810">
    <property type="entry name" value="Tandem AAA-ATPase domain"/>
    <property type="match status" value="1"/>
</dbReference>
<organism evidence="1 2">
    <name type="scientific">Rubroshorea leprosula</name>
    <dbReference type="NCBI Taxonomy" id="152421"/>
    <lineage>
        <taxon>Eukaryota</taxon>
        <taxon>Viridiplantae</taxon>
        <taxon>Streptophyta</taxon>
        <taxon>Embryophyta</taxon>
        <taxon>Tracheophyta</taxon>
        <taxon>Spermatophyta</taxon>
        <taxon>Magnoliopsida</taxon>
        <taxon>eudicotyledons</taxon>
        <taxon>Gunneridae</taxon>
        <taxon>Pentapetalae</taxon>
        <taxon>rosids</taxon>
        <taxon>malvids</taxon>
        <taxon>Malvales</taxon>
        <taxon>Dipterocarpaceae</taxon>
        <taxon>Rubroshorea</taxon>
    </lineage>
</organism>
<name>A0AAV5MSD2_9ROSI</name>
<protein>
    <recommendedName>
        <fullName evidence="3">SNF2 N-terminal domain-containing protein</fullName>
    </recommendedName>
</protein>
<dbReference type="InterPro" id="IPR038718">
    <property type="entry name" value="SNF2-like_sf"/>
</dbReference>
<accession>A0AAV5MSD2</accession>
<proteinExistence type="predicted"/>
<reference evidence="1 2" key="1">
    <citation type="journal article" date="2021" name="Commun. Biol.">
        <title>The genome of Shorea leprosula (Dipterocarpaceae) highlights the ecological relevance of drought in aseasonal tropical rainforests.</title>
        <authorList>
            <person name="Ng K.K.S."/>
            <person name="Kobayashi M.J."/>
            <person name="Fawcett J.A."/>
            <person name="Hatakeyama M."/>
            <person name="Paape T."/>
            <person name="Ng C.H."/>
            <person name="Ang C.C."/>
            <person name="Tnah L.H."/>
            <person name="Lee C.T."/>
            <person name="Nishiyama T."/>
            <person name="Sese J."/>
            <person name="O'Brien M.J."/>
            <person name="Copetti D."/>
            <person name="Mohd Noor M.I."/>
            <person name="Ong R.C."/>
            <person name="Putra M."/>
            <person name="Sireger I.Z."/>
            <person name="Indrioko S."/>
            <person name="Kosugi Y."/>
            <person name="Izuno A."/>
            <person name="Isagi Y."/>
            <person name="Lee S.L."/>
            <person name="Shimizu K.K."/>
        </authorList>
    </citation>
    <scope>NUCLEOTIDE SEQUENCE [LARGE SCALE GENOMIC DNA]</scope>
    <source>
        <strain evidence="1">214</strain>
    </source>
</reference>
<sequence length="78" mass="8613">MVKRAIIVTPTSLVSNWEAKIKKWMGERVKLIALCESTRDDVLSGIDGFMIALQLSTGIGLSHANAGFCYLELQCRIT</sequence>
<dbReference type="Proteomes" id="UP001054252">
    <property type="component" value="Unassembled WGS sequence"/>
</dbReference>
<gene>
    <name evidence="1" type="ORF">SLEP1_g59034</name>
</gene>